<protein>
    <submittedName>
        <fullName evidence="2">Uncharacterized protein</fullName>
    </submittedName>
</protein>
<comment type="caution">
    <text evidence="2">The sequence shown here is derived from an EMBL/GenBank/DDBJ whole genome shotgun (WGS) entry which is preliminary data.</text>
</comment>
<evidence type="ECO:0000313" key="3">
    <source>
        <dbReference type="Proteomes" id="UP001310594"/>
    </source>
</evidence>
<organism evidence="2 3">
    <name type="scientific">Elasticomyces elasticus</name>
    <dbReference type="NCBI Taxonomy" id="574655"/>
    <lineage>
        <taxon>Eukaryota</taxon>
        <taxon>Fungi</taxon>
        <taxon>Dikarya</taxon>
        <taxon>Ascomycota</taxon>
        <taxon>Pezizomycotina</taxon>
        <taxon>Dothideomycetes</taxon>
        <taxon>Dothideomycetidae</taxon>
        <taxon>Mycosphaerellales</taxon>
        <taxon>Teratosphaeriaceae</taxon>
        <taxon>Elasticomyces</taxon>
    </lineage>
</organism>
<dbReference type="AlphaFoldDB" id="A0AAN7WMY6"/>
<name>A0AAN7WMY6_9PEZI</name>
<evidence type="ECO:0000256" key="1">
    <source>
        <dbReference type="SAM" id="MobiDB-lite"/>
    </source>
</evidence>
<feature type="region of interest" description="Disordered" evidence="1">
    <location>
        <begin position="93"/>
        <end position="112"/>
    </location>
</feature>
<dbReference type="EMBL" id="JAVRQU010000005">
    <property type="protein sequence ID" value="KAK5702736.1"/>
    <property type="molecule type" value="Genomic_DNA"/>
</dbReference>
<gene>
    <name evidence="2" type="ORF">LTR97_003682</name>
</gene>
<proteinExistence type="predicted"/>
<evidence type="ECO:0000313" key="2">
    <source>
        <dbReference type="EMBL" id="KAK5702736.1"/>
    </source>
</evidence>
<reference evidence="2" key="1">
    <citation type="submission" date="2023-08" db="EMBL/GenBank/DDBJ databases">
        <title>Black Yeasts Isolated from many extreme environments.</title>
        <authorList>
            <person name="Coleine C."/>
            <person name="Stajich J.E."/>
            <person name="Selbmann L."/>
        </authorList>
    </citation>
    <scope>NUCLEOTIDE SEQUENCE</scope>
    <source>
        <strain evidence="2">CCFEE 5810</strain>
    </source>
</reference>
<accession>A0AAN7WMY6</accession>
<dbReference type="Proteomes" id="UP001310594">
    <property type="component" value="Unassembled WGS sequence"/>
</dbReference>
<sequence>MVTIPSNAWPRGEAVVKVEKQVAGIGLTFWLLAPIYGGHYVAATKLNFEGPEDELVALCTHEGEQHFDALRGDRIRFVPGARFYRGGVESFDDFRQSKTQNPGSANGDDVPPPSAFLALPQELRTEILQRALDELPVIQALHPGSSQSACPLWVLSPDTKCQPALLMVSKSLRLQTLDAARLLAPTPGVLFLDATSLSSIREAIQQHLWRICQISAKQDLVLIIALRWM</sequence>